<dbReference type="Gene3D" id="2.60.120.200">
    <property type="match status" value="1"/>
</dbReference>
<comment type="similarity">
    <text evidence="1">Belongs to the glycosyl hydrolase 16 family.</text>
</comment>
<dbReference type="InterPro" id="IPR013320">
    <property type="entry name" value="ConA-like_dom_sf"/>
</dbReference>
<dbReference type="SUPFAM" id="SSF49899">
    <property type="entry name" value="Concanavalin A-like lectins/glucanases"/>
    <property type="match status" value="1"/>
</dbReference>
<evidence type="ECO:0000313" key="3">
    <source>
        <dbReference type="EMBL" id="PWD99753.1"/>
    </source>
</evidence>
<dbReference type="PROSITE" id="PS51762">
    <property type="entry name" value="GH16_2"/>
    <property type="match status" value="1"/>
</dbReference>
<dbReference type="CDD" id="cd08023">
    <property type="entry name" value="GH16_laminarinase_like"/>
    <property type="match status" value="1"/>
</dbReference>
<dbReference type="PANTHER" id="PTHR10963:SF55">
    <property type="entry name" value="GLYCOSIDE HYDROLASE FAMILY 16 PROTEIN"/>
    <property type="match status" value="1"/>
</dbReference>
<comment type="caution">
    <text evidence="3">The sequence shown here is derived from an EMBL/GenBank/DDBJ whole genome shotgun (WGS) entry which is preliminary data.</text>
</comment>
<gene>
    <name evidence="3" type="ORF">DDZ16_08980</name>
</gene>
<dbReference type="GO" id="GO:0004553">
    <property type="term" value="F:hydrolase activity, hydrolyzing O-glycosyl compounds"/>
    <property type="evidence" value="ECO:0007669"/>
    <property type="project" value="InterPro"/>
</dbReference>
<feature type="domain" description="GH16" evidence="2">
    <location>
        <begin position="36"/>
        <end position="282"/>
    </location>
</feature>
<keyword evidence="4" id="KW-1185">Reference proteome</keyword>
<dbReference type="Pfam" id="PF00722">
    <property type="entry name" value="Glyco_hydro_16"/>
    <property type="match status" value="1"/>
</dbReference>
<proteinExistence type="inferred from homology"/>
<dbReference type="InterPro" id="IPR050546">
    <property type="entry name" value="Glycosyl_Hydrlase_16"/>
</dbReference>
<evidence type="ECO:0000259" key="2">
    <source>
        <dbReference type="PROSITE" id="PS51762"/>
    </source>
</evidence>
<accession>A0A2U2B9N2</accession>
<dbReference type="EMBL" id="QEWP01000006">
    <property type="protein sequence ID" value="PWD99753.1"/>
    <property type="molecule type" value="Genomic_DNA"/>
</dbReference>
<protein>
    <submittedName>
        <fullName evidence="3">Laminarinase</fullName>
    </submittedName>
</protein>
<dbReference type="PANTHER" id="PTHR10963">
    <property type="entry name" value="GLYCOSYL HYDROLASE-RELATED"/>
    <property type="match status" value="1"/>
</dbReference>
<evidence type="ECO:0000313" key="4">
    <source>
        <dbReference type="Proteomes" id="UP000244956"/>
    </source>
</evidence>
<evidence type="ECO:0000256" key="1">
    <source>
        <dbReference type="ARBA" id="ARBA00006865"/>
    </source>
</evidence>
<sequence length="282" mass="32740">MVVYYPFKGDYTVTLISKKDNEECRVHHDVSVKEDDEYYATKQELVWSDEFNGDEVNREFWTFETGATGWGNQELQDYTDGENAEVEDGTLTIVAKKIGERGIRGEYTSTRMITKDKKEFMYGRFEMRAKLPTGRGTWAAFWMLGANFPEVMWPHCGEIDIMEHVGYETGVVHSAMHTPSSFGNTRNKGSVTLDDVENEYHTYGVIWDKHSMKFYVDDPENIHYTYQPEVKNNETWPYDQPAFLLLNLAIGGTWGGKEGVDDRSFPQEYVIDYVRVYQHPDF</sequence>
<dbReference type="AlphaFoldDB" id="A0A2U2B9N2"/>
<dbReference type="GO" id="GO:0005975">
    <property type="term" value="P:carbohydrate metabolic process"/>
    <property type="evidence" value="ECO:0007669"/>
    <property type="project" value="InterPro"/>
</dbReference>
<dbReference type="InterPro" id="IPR000757">
    <property type="entry name" value="Beta-glucanase-like"/>
</dbReference>
<reference evidence="3 4" key="1">
    <citation type="submission" date="2018-05" db="EMBL/GenBank/DDBJ databases">
        <title>Marinilabilia rubrum sp. nov., isolated from saltern sediment.</title>
        <authorList>
            <person name="Zhang R."/>
        </authorList>
    </citation>
    <scope>NUCLEOTIDE SEQUENCE [LARGE SCALE GENOMIC DNA]</scope>
    <source>
        <strain evidence="3 4">WTE16</strain>
    </source>
</reference>
<dbReference type="OrthoDB" id="9809583at2"/>
<name>A0A2U2B9N2_9BACT</name>
<organism evidence="3 4">
    <name type="scientific">Marinilabilia rubra</name>
    <dbReference type="NCBI Taxonomy" id="2162893"/>
    <lineage>
        <taxon>Bacteria</taxon>
        <taxon>Pseudomonadati</taxon>
        <taxon>Bacteroidota</taxon>
        <taxon>Bacteroidia</taxon>
        <taxon>Marinilabiliales</taxon>
        <taxon>Marinilabiliaceae</taxon>
        <taxon>Marinilabilia</taxon>
    </lineage>
</organism>
<dbReference type="Proteomes" id="UP000244956">
    <property type="component" value="Unassembled WGS sequence"/>
</dbReference>